<reference evidence="2 3" key="2">
    <citation type="journal article" date="2014" name="Extremophiles">
        <title>Analysis of the complete genome of Fervidococcus fontis confirms the distinct phylogenetic position of the order Fervidicoccales and suggests its environmental function.</title>
        <authorList>
            <person name="Lebedinsky A.V."/>
            <person name="Mardanov A.V."/>
            <person name="Kublanov I.V."/>
            <person name="Gumerov V.M."/>
            <person name="Beletsky A.V."/>
            <person name="Perevalova A.A."/>
            <person name="Bidzhieva S.Kh."/>
            <person name="Bonch-Osmolovskaya E.A."/>
            <person name="Skryabin K.G."/>
            <person name="Ravin N.V."/>
        </authorList>
    </citation>
    <scope>NUCLEOTIDE SEQUENCE [LARGE SCALE GENOMIC DNA]</scope>
    <source>
        <strain evidence="3">DSM 19380 / VKM B-2539 / Kam940</strain>
    </source>
</reference>
<protein>
    <recommendedName>
        <fullName evidence="4">MFS transporter</fullName>
    </recommendedName>
</protein>
<keyword evidence="1" id="KW-0472">Membrane</keyword>
<dbReference type="InterPro" id="IPR036259">
    <property type="entry name" value="MFS_trans_sf"/>
</dbReference>
<reference evidence="3" key="1">
    <citation type="submission" date="2012-03" db="EMBL/GenBank/DDBJ databases">
        <title>Fervidicoccus fontis complete genome analysis confirms its distinct phylogenetic position and predicts its environmental function.</title>
        <authorList>
            <person name="Lebedinsky A.V."/>
            <person name="Mardanov A.V."/>
            <person name="Gumerov V.M."/>
            <person name="Beletsky A.V."/>
            <person name="Kublanov I.V."/>
            <person name="Perevalova A.A."/>
            <person name="Bonch-Osmolovskaya E.A."/>
            <person name="Ravin N.V."/>
            <person name="Skryabin K.G."/>
        </authorList>
    </citation>
    <scope>NUCLEOTIDE SEQUENCE [LARGE SCALE GENOMIC DNA]</scope>
    <source>
        <strain evidence="3">DSM 19380 / VKM B-2539 / Kam940</strain>
    </source>
</reference>
<dbReference type="Proteomes" id="UP000007391">
    <property type="component" value="Chromosome"/>
</dbReference>
<name>H9ZZD6_FERFK</name>
<evidence type="ECO:0000256" key="1">
    <source>
        <dbReference type="SAM" id="Phobius"/>
    </source>
</evidence>
<evidence type="ECO:0008006" key="4">
    <source>
        <dbReference type="Google" id="ProtNLM"/>
    </source>
</evidence>
<sequence length="203" mass="22170">MLNRKGGSLARVGMKLTPALLIYVSIVLIRAANASFIVSLVAAFHSISAYMQGIIQASYSLTEAIFGIFAGIIYEYLGSFRSILLSSSLLFASYAAMVVFSSIEVGPQAFAVPSALAGLSASFLLTSSFAVISEETTYARNPFGLRTLRPKYMKKAYMLGLPHMISPNDFLSDLDQPRIRLPAVELRLNEVLHYREQKFSGPA</sequence>
<keyword evidence="3" id="KW-1185">Reference proteome</keyword>
<dbReference type="EMBL" id="CP003423">
    <property type="protein sequence ID" value="AFH42093.1"/>
    <property type="molecule type" value="Genomic_DNA"/>
</dbReference>
<dbReference type="KEGG" id="ffo:FFONT_0100"/>
<feature type="transmembrane region" description="Helical" evidence="1">
    <location>
        <begin position="57"/>
        <end position="77"/>
    </location>
</feature>
<evidence type="ECO:0000313" key="2">
    <source>
        <dbReference type="EMBL" id="AFH42093.1"/>
    </source>
</evidence>
<dbReference type="HOGENOM" id="CLU_1346367_0_0_2"/>
<dbReference type="SUPFAM" id="SSF103473">
    <property type="entry name" value="MFS general substrate transporter"/>
    <property type="match status" value="1"/>
</dbReference>
<proteinExistence type="predicted"/>
<keyword evidence="1" id="KW-0812">Transmembrane</keyword>
<dbReference type="InParanoid" id="H9ZZD6"/>
<dbReference type="STRING" id="1163730.FFONT_0100"/>
<feature type="transmembrane region" description="Helical" evidence="1">
    <location>
        <begin position="20"/>
        <end position="45"/>
    </location>
</feature>
<accession>H9ZZD6</accession>
<organism evidence="2 3">
    <name type="scientific">Fervidicoccus fontis (strain DSM 19380 / JCM 18336 / VKM B-2539 / Kam940)</name>
    <dbReference type="NCBI Taxonomy" id="1163730"/>
    <lineage>
        <taxon>Archaea</taxon>
        <taxon>Thermoproteota</taxon>
        <taxon>Thermoprotei</taxon>
        <taxon>Fervidicoccales</taxon>
        <taxon>Fervidicoccaceae</taxon>
        <taxon>Fervidicoccus</taxon>
    </lineage>
</organism>
<evidence type="ECO:0000313" key="3">
    <source>
        <dbReference type="Proteomes" id="UP000007391"/>
    </source>
</evidence>
<gene>
    <name evidence="2" type="ordered locus">FFONT_0100</name>
</gene>
<dbReference type="AlphaFoldDB" id="H9ZZD6"/>
<dbReference type="Gene3D" id="1.20.1250.20">
    <property type="entry name" value="MFS general substrate transporter like domains"/>
    <property type="match status" value="1"/>
</dbReference>
<feature type="transmembrane region" description="Helical" evidence="1">
    <location>
        <begin position="109"/>
        <end position="132"/>
    </location>
</feature>
<keyword evidence="1" id="KW-1133">Transmembrane helix</keyword>
<feature type="transmembrane region" description="Helical" evidence="1">
    <location>
        <begin position="84"/>
        <end position="103"/>
    </location>
</feature>